<dbReference type="PROSITE" id="PS50801">
    <property type="entry name" value="STAS"/>
    <property type="match status" value="1"/>
</dbReference>
<evidence type="ECO:0000256" key="1">
    <source>
        <dbReference type="ARBA" id="ARBA00004141"/>
    </source>
</evidence>
<dbReference type="Proteomes" id="UP000652176">
    <property type="component" value="Unassembled WGS sequence"/>
</dbReference>
<feature type="domain" description="STAS" evidence="6">
    <location>
        <begin position="428"/>
        <end position="540"/>
    </location>
</feature>
<dbReference type="SUPFAM" id="SSF52091">
    <property type="entry name" value="SpoIIaa-like"/>
    <property type="match status" value="1"/>
</dbReference>
<feature type="transmembrane region" description="Helical" evidence="5">
    <location>
        <begin position="317"/>
        <end position="337"/>
    </location>
</feature>
<evidence type="ECO:0000259" key="6">
    <source>
        <dbReference type="PROSITE" id="PS50801"/>
    </source>
</evidence>
<evidence type="ECO:0000256" key="2">
    <source>
        <dbReference type="ARBA" id="ARBA00022692"/>
    </source>
</evidence>
<dbReference type="InterPro" id="IPR001902">
    <property type="entry name" value="SLC26A/SulP_fam"/>
</dbReference>
<gene>
    <name evidence="7" type="ORF">IE877_10335</name>
</gene>
<evidence type="ECO:0000256" key="4">
    <source>
        <dbReference type="ARBA" id="ARBA00023136"/>
    </source>
</evidence>
<sequence>MKFGNKQSSRKLLIADFIAGLSVAFILLPEAVAYAGIAHLPIQAAITGAIVGLFSYGCVGGSPFAVVAPTSSAAALLAAVVLSLRPDNSHLAAGFGAALVILTGIGLMIFAKAGLGRLSAFVSRPVLRGFSFALAITIIIKQLPLLVGLSVHGSAPLPLLIEVAAHTHDWSIWSATFGFSALLILAILKYWPFVPGAFLVLMTGIILSNRLDLGDLQVATVGVVSIKMPELNMPGIALEQWLQLAEMAFGLMIIIVAESWGSIRSLSLKHGEAVEPNRELSALGIANLFSGLLQGMPVGAGFSASSASESAGAQTKLAGICAAMVLLVMATLGQHWIGDIPETLVAAAVINALSHALNPMALIRLWRMDRDQYLAIAAVAAVLAFGVLHGMLIAIGLSLAAAIRSFSQPLVRELAELDDTRDYVDRQNHPNSKIRPNILILRPEEPLFFASVEGVLSESLKRLQARDDVRILIISLEETANLDSTTLECLAEFVDQLKHRQTILLLARVKDPISQLLMNSSADNFQDKLFWSVNDAVIAAEILGATN</sequence>
<feature type="transmembrane region" description="Helical" evidence="5">
    <location>
        <begin position="66"/>
        <end position="84"/>
    </location>
</feature>
<comment type="subcellular location">
    <subcellularLocation>
        <location evidence="1">Membrane</location>
        <topology evidence="1">Multi-pass membrane protein</topology>
    </subcellularLocation>
</comment>
<name>A0ABR9CZH3_9GAMM</name>
<dbReference type="InterPro" id="IPR036513">
    <property type="entry name" value="STAS_dom_sf"/>
</dbReference>
<feature type="transmembrane region" description="Helical" evidence="5">
    <location>
        <begin position="170"/>
        <end position="188"/>
    </location>
</feature>
<feature type="transmembrane region" description="Helical" evidence="5">
    <location>
        <begin position="132"/>
        <end position="150"/>
    </location>
</feature>
<feature type="transmembrane region" description="Helical" evidence="5">
    <location>
        <begin position="343"/>
        <end position="366"/>
    </location>
</feature>
<dbReference type="InterPro" id="IPR002645">
    <property type="entry name" value="STAS_dom"/>
</dbReference>
<dbReference type="EMBL" id="JACXSS010000001">
    <property type="protein sequence ID" value="MBD9356283.1"/>
    <property type="molecule type" value="Genomic_DNA"/>
</dbReference>
<keyword evidence="8" id="KW-1185">Reference proteome</keyword>
<dbReference type="Pfam" id="PF01740">
    <property type="entry name" value="STAS"/>
    <property type="match status" value="1"/>
</dbReference>
<proteinExistence type="predicted"/>
<dbReference type="Gene3D" id="3.30.750.24">
    <property type="entry name" value="STAS domain"/>
    <property type="match status" value="1"/>
</dbReference>
<evidence type="ECO:0000313" key="8">
    <source>
        <dbReference type="Proteomes" id="UP000652176"/>
    </source>
</evidence>
<reference evidence="7 8" key="1">
    <citation type="submission" date="2020-09" db="EMBL/GenBank/DDBJ databases">
        <title>Methylomonas albis sp. nov. and Methylomonas fluvii sp. nov.: Two cold-adapted methanotrophs from the River Elbe and an amended description of Methylovulum psychrotolerans strain Eb1.</title>
        <authorList>
            <person name="Bussmann I.K."/>
            <person name="Klings K.-W."/>
            <person name="Warnstedt J."/>
            <person name="Hoppert M."/>
            <person name="Saborowski A."/>
            <person name="Horn F."/>
            <person name="Liebner S."/>
        </authorList>
    </citation>
    <scope>NUCLEOTIDE SEQUENCE [LARGE SCALE GENOMIC DNA]</scope>
    <source>
        <strain evidence="7 8">EbA</strain>
    </source>
</reference>
<accession>A0ABR9CZH3</accession>
<evidence type="ECO:0000313" key="7">
    <source>
        <dbReference type="EMBL" id="MBD9356283.1"/>
    </source>
</evidence>
<keyword evidence="2 5" id="KW-0812">Transmembrane</keyword>
<keyword evidence="4 5" id="KW-0472">Membrane</keyword>
<dbReference type="InterPro" id="IPR011547">
    <property type="entry name" value="SLC26A/SulP_dom"/>
</dbReference>
<dbReference type="RefSeq" id="WP_192374652.1">
    <property type="nucleotide sequence ID" value="NZ_CAJHIV010000001.1"/>
</dbReference>
<comment type="caution">
    <text evidence="7">The sequence shown here is derived from an EMBL/GenBank/DDBJ whole genome shotgun (WGS) entry which is preliminary data.</text>
</comment>
<feature type="transmembrane region" description="Helical" evidence="5">
    <location>
        <begin position="90"/>
        <end position="111"/>
    </location>
</feature>
<feature type="transmembrane region" description="Helical" evidence="5">
    <location>
        <begin position="241"/>
        <end position="260"/>
    </location>
</feature>
<keyword evidence="3 5" id="KW-1133">Transmembrane helix</keyword>
<feature type="transmembrane region" description="Helical" evidence="5">
    <location>
        <begin position="373"/>
        <end position="403"/>
    </location>
</feature>
<dbReference type="Pfam" id="PF00916">
    <property type="entry name" value="Sulfate_transp"/>
    <property type="match status" value="1"/>
</dbReference>
<dbReference type="PANTHER" id="PTHR11814">
    <property type="entry name" value="SULFATE TRANSPORTER"/>
    <property type="match status" value="1"/>
</dbReference>
<protein>
    <submittedName>
        <fullName evidence="7">SulP family inorganic anion transporter</fullName>
    </submittedName>
</protein>
<evidence type="ECO:0000256" key="3">
    <source>
        <dbReference type="ARBA" id="ARBA00022989"/>
    </source>
</evidence>
<evidence type="ECO:0000256" key="5">
    <source>
        <dbReference type="SAM" id="Phobius"/>
    </source>
</evidence>
<dbReference type="CDD" id="cd07042">
    <property type="entry name" value="STAS_SulP_like_sulfate_transporter"/>
    <property type="match status" value="1"/>
</dbReference>
<organism evidence="7 8">
    <name type="scientific">Methylomonas albis</name>
    <dbReference type="NCBI Taxonomy" id="1854563"/>
    <lineage>
        <taxon>Bacteria</taxon>
        <taxon>Pseudomonadati</taxon>
        <taxon>Pseudomonadota</taxon>
        <taxon>Gammaproteobacteria</taxon>
        <taxon>Methylococcales</taxon>
        <taxon>Methylococcaceae</taxon>
        <taxon>Methylomonas</taxon>
    </lineage>
</organism>
<feature type="transmembrane region" description="Helical" evidence="5">
    <location>
        <begin position="193"/>
        <end position="211"/>
    </location>
</feature>
<feature type="transmembrane region" description="Helical" evidence="5">
    <location>
        <begin position="12"/>
        <end position="34"/>
    </location>
</feature>
<feature type="transmembrane region" description="Helical" evidence="5">
    <location>
        <begin position="40"/>
        <end position="59"/>
    </location>
</feature>